<dbReference type="SUPFAM" id="SSF56112">
    <property type="entry name" value="Protein kinase-like (PK-like)"/>
    <property type="match status" value="1"/>
</dbReference>
<dbReference type="STRING" id="93759.A0A1R3HRL8"/>
<dbReference type="InterPro" id="IPR011009">
    <property type="entry name" value="Kinase-like_dom_sf"/>
</dbReference>
<dbReference type="EMBL" id="AWUE01019532">
    <property type="protein sequence ID" value="OMO72958.1"/>
    <property type="molecule type" value="Genomic_DNA"/>
</dbReference>
<dbReference type="PROSITE" id="PS50011">
    <property type="entry name" value="PROTEIN_KINASE_DOM"/>
    <property type="match status" value="1"/>
</dbReference>
<protein>
    <recommendedName>
        <fullName evidence="1">Protein kinase domain-containing protein</fullName>
    </recommendedName>
</protein>
<dbReference type="Pfam" id="PF07714">
    <property type="entry name" value="PK_Tyr_Ser-Thr"/>
    <property type="match status" value="1"/>
</dbReference>
<name>A0A1R3HRL8_9ROSI</name>
<evidence type="ECO:0000313" key="2">
    <source>
        <dbReference type="EMBL" id="OMO72958.1"/>
    </source>
</evidence>
<dbReference type="Gene3D" id="1.10.510.10">
    <property type="entry name" value="Transferase(Phosphotransferase) domain 1"/>
    <property type="match status" value="1"/>
</dbReference>
<gene>
    <name evidence="2" type="ORF">COLO4_27361</name>
</gene>
<dbReference type="GO" id="GO:0004672">
    <property type="term" value="F:protein kinase activity"/>
    <property type="evidence" value="ECO:0007669"/>
    <property type="project" value="InterPro"/>
</dbReference>
<dbReference type="InterPro" id="IPR001245">
    <property type="entry name" value="Ser-Thr/Tyr_kinase_cat_dom"/>
</dbReference>
<sequence length="43" mass="4817">MAEPRPLVHGQLTASNILLDRNLVAKISGYGLTQRHHDDHNDI</sequence>
<feature type="domain" description="Protein kinase" evidence="1">
    <location>
        <begin position="1"/>
        <end position="43"/>
    </location>
</feature>
<accession>A0A1R3HRL8</accession>
<evidence type="ECO:0000313" key="3">
    <source>
        <dbReference type="Proteomes" id="UP000187203"/>
    </source>
</evidence>
<proteinExistence type="predicted"/>
<evidence type="ECO:0000259" key="1">
    <source>
        <dbReference type="PROSITE" id="PS50011"/>
    </source>
</evidence>
<dbReference type="GO" id="GO:0005524">
    <property type="term" value="F:ATP binding"/>
    <property type="evidence" value="ECO:0007669"/>
    <property type="project" value="InterPro"/>
</dbReference>
<reference evidence="3" key="1">
    <citation type="submission" date="2013-09" db="EMBL/GenBank/DDBJ databases">
        <title>Corchorus olitorius genome sequencing.</title>
        <authorList>
            <person name="Alam M."/>
            <person name="Haque M.S."/>
            <person name="Islam M.S."/>
            <person name="Emdad E.M."/>
            <person name="Islam M.M."/>
            <person name="Ahmed B."/>
            <person name="Halim A."/>
            <person name="Hossen Q.M.M."/>
            <person name="Hossain M.Z."/>
            <person name="Ahmed R."/>
            <person name="Khan M.M."/>
            <person name="Islam R."/>
            <person name="Rashid M.M."/>
            <person name="Khan S.A."/>
            <person name="Rahman M.S."/>
            <person name="Alam M."/>
            <person name="Yahiya A.S."/>
            <person name="Khan M.S."/>
            <person name="Azam M.S."/>
            <person name="Haque T."/>
            <person name="Lashkar M.Z.H."/>
            <person name="Akhand A.I."/>
            <person name="Morshed G."/>
            <person name="Roy S."/>
            <person name="Uddin K.S."/>
            <person name="Rabeya T."/>
            <person name="Hossain A.S."/>
            <person name="Chowdhury A."/>
            <person name="Snigdha A.R."/>
            <person name="Mortoza M.S."/>
            <person name="Matin S.A."/>
            <person name="Hoque S.M.E."/>
            <person name="Islam M.K."/>
            <person name="Roy D.K."/>
            <person name="Haider R."/>
            <person name="Moosa M.M."/>
            <person name="Elias S.M."/>
            <person name="Hasan A.M."/>
            <person name="Jahan S."/>
            <person name="Shafiuddin M."/>
            <person name="Mahmood N."/>
            <person name="Shommy N.S."/>
        </authorList>
    </citation>
    <scope>NUCLEOTIDE SEQUENCE [LARGE SCALE GENOMIC DNA]</scope>
    <source>
        <strain evidence="3">cv. O-4</strain>
    </source>
</reference>
<dbReference type="Proteomes" id="UP000187203">
    <property type="component" value="Unassembled WGS sequence"/>
</dbReference>
<comment type="caution">
    <text evidence="2">The sequence shown here is derived from an EMBL/GenBank/DDBJ whole genome shotgun (WGS) entry which is preliminary data.</text>
</comment>
<dbReference type="OrthoDB" id="4062651at2759"/>
<organism evidence="2 3">
    <name type="scientific">Corchorus olitorius</name>
    <dbReference type="NCBI Taxonomy" id="93759"/>
    <lineage>
        <taxon>Eukaryota</taxon>
        <taxon>Viridiplantae</taxon>
        <taxon>Streptophyta</taxon>
        <taxon>Embryophyta</taxon>
        <taxon>Tracheophyta</taxon>
        <taxon>Spermatophyta</taxon>
        <taxon>Magnoliopsida</taxon>
        <taxon>eudicotyledons</taxon>
        <taxon>Gunneridae</taxon>
        <taxon>Pentapetalae</taxon>
        <taxon>rosids</taxon>
        <taxon>malvids</taxon>
        <taxon>Malvales</taxon>
        <taxon>Malvaceae</taxon>
        <taxon>Grewioideae</taxon>
        <taxon>Apeibeae</taxon>
        <taxon>Corchorus</taxon>
    </lineage>
</organism>
<dbReference type="InterPro" id="IPR000719">
    <property type="entry name" value="Prot_kinase_dom"/>
</dbReference>
<keyword evidence="3" id="KW-1185">Reference proteome</keyword>
<dbReference type="AlphaFoldDB" id="A0A1R3HRL8"/>